<sequence length="566" mass="64031">MLAEKHIRVKYSVNPRGNVWSNDEDKFGQKMLEKFGWEKGKGLGLREDGSREHVKVSKKNDTKGLGFKKVFGDNLMSHQDDFNSLLNSLSETHTSASHADTDDVSKLAEKSCVAKKRVHYHKHMKSKDLSGRTAEDMDCIFGRRKTKMKKPETDLVPSSSPSSEVVPLEAANIDAKSESTEKLVINEKHGVLTINTGKSVLEYFAMKMKIMKDAHLQVRDSDSAHKESLVTEPTDLDCSMEVNHCPEQTIKDKSDSTMDVDHCPEETVKKLKKKKKKKVKDEEFEEEAACELITDVDGEHNSESVDNYKKQSVEMTDECIVVQHKKKKKDKHKKCKETTSDVVDCDGENDVSNGETVCSTTGETKIKKSKKKKKKKEQDCEVVDSKSVLHNSMVQSSVLVNLENQSTVPNSGEQSTAVLNVDIEKDLETRDEDFYTKRKKKKKKRSREEMDNFNQKDSMSAEVSGKVSTEECTAPKSRKHKEQLKKECNVLHETVNEEQTSTVPNETFRSDYSLSNPRKTEGNQQNTSLKLMCRKDIKHNTEALQSALEHFQLLGANVLDIVGYSV</sequence>
<feature type="region of interest" description="Disordered" evidence="1">
    <location>
        <begin position="351"/>
        <end position="387"/>
    </location>
</feature>
<dbReference type="InterPro" id="IPR050656">
    <property type="entry name" value="PINX1"/>
</dbReference>
<protein>
    <recommendedName>
        <fullName evidence="2">G-patch domain-containing protein</fullName>
    </recommendedName>
</protein>
<dbReference type="GO" id="GO:0005730">
    <property type="term" value="C:nucleolus"/>
    <property type="evidence" value="ECO:0007669"/>
    <property type="project" value="TreeGrafter"/>
</dbReference>
<feature type="compositionally biased region" description="Polar residues" evidence="1">
    <location>
        <begin position="351"/>
        <end position="363"/>
    </location>
</feature>
<feature type="region of interest" description="Disordered" evidence="1">
    <location>
        <begin position="495"/>
        <end position="525"/>
    </location>
</feature>
<dbReference type="OrthoDB" id="29523at2759"/>
<accession>A0A0L8GS28</accession>
<dbReference type="GO" id="GO:0003676">
    <property type="term" value="F:nucleic acid binding"/>
    <property type="evidence" value="ECO:0007669"/>
    <property type="project" value="InterPro"/>
</dbReference>
<feature type="domain" description="G-patch" evidence="2">
    <location>
        <begin position="24"/>
        <end position="70"/>
    </location>
</feature>
<feature type="compositionally biased region" description="Polar residues" evidence="1">
    <location>
        <begin position="497"/>
        <end position="525"/>
    </location>
</feature>
<evidence type="ECO:0000313" key="3">
    <source>
        <dbReference type="EMBL" id="KOF79788.1"/>
    </source>
</evidence>
<reference evidence="3" key="1">
    <citation type="submission" date="2015-07" db="EMBL/GenBank/DDBJ databases">
        <title>MeaNS - Measles Nucleotide Surveillance Program.</title>
        <authorList>
            <person name="Tran T."/>
            <person name="Druce J."/>
        </authorList>
    </citation>
    <scope>NUCLEOTIDE SEQUENCE</scope>
    <source>
        <strain evidence="3">UCB-OBI-ISO-001</strain>
        <tissue evidence="3">Gonad</tissue>
    </source>
</reference>
<dbReference type="PROSITE" id="PS50174">
    <property type="entry name" value="G_PATCH"/>
    <property type="match status" value="1"/>
</dbReference>
<gene>
    <name evidence="3" type="ORF">OCBIM_22028962mg</name>
</gene>
<dbReference type="OMA" id="SKFCADQ"/>
<dbReference type="Pfam" id="PF01585">
    <property type="entry name" value="G-patch"/>
    <property type="match status" value="1"/>
</dbReference>
<proteinExistence type="predicted"/>
<organism evidence="3">
    <name type="scientific">Octopus bimaculoides</name>
    <name type="common">California two-spotted octopus</name>
    <dbReference type="NCBI Taxonomy" id="37653"/>
    <lineage>
        <taxon>Eukaryota</taxon>
        <taxon>Metazoa</taxon>
        <taxon>Spiralia</taxon>
        <taxon>Lophotrochozoa</taxon>
        <taxon>Mollusca</taxon>
        <taxon>Cephalopoda</taxon>
        <taxon>Coleoidea</taxon>
        <taxon>Octopodiformes</taxon>
        <taxon>Octopoda</taxon>
        <taxon>Incirrata</taxon>
        <taxon>Octopodidae</taxon>
        <taxon>Octopus</taxon>
    </lineage>
</organism>
<dbReference type="AlphaFoldDB" id="A0A0L8GS28"/>
<feature type="region of interest" description="Disordered" evidence="1">
    <location>
        <begin position="436"/>
        <end position="483"/>
    </location>
</feature>
<evidence type="ECO:0000259" key="2">
    <source>
        <dbReference type="PROSITE" id="PS50174"/>
    </source>
</evidence>
<dbReference type="KEGG" id="obi:106875067"/>
<dbReference type="PANTHER" id="PTHR23149:SF27">
    <property type="entry name" value="PIN2_TERF1-INTERACTING TELOMERASE INHIBITOR 1"/>
    <property type="match status" value="1"/>
</dbReference>
<dbReference type="SMART" id="SM00443">
    <property type="entry name" value="G_patch"/>
    <property type="match status" value="1"/>
</dbReference>
<evidence type="ECO:0000256" key="1">
    <source>
        <dbReference type="SAM" id="MobiDB-lite"/>
    </source>
</evidence>
<dbReference type="STRING" id="37653.A0A0L8GS28"/>
<dbReference type="GO" id="GO:0010521">
    <property type="term" value="F:telomerase inhibitor activity"/>
    <property type="evidence" value="ECO:0007669"/>
    <property type="project" value="TreeGrafter"/>
</dbReference>
<dbReference type="InterPro" id="IPR000467">
    <property type="entry name" value="G_patch_dom"/>
</dbReference>
<dbReference type="EMBL" id="KQ420618">
    <property type="protein sequence ID" value="KOF79788.1"/>
    <property type="molecule type" value="Genomic_DNA"/>
</dbReference>
<dbReference type="PANTHER" id="PTHR23149">
    <property type="entry name" value="G PATCH DOMAIN CONTAINING PROTEIN"/>
    <property type="match status" value="1"/>
</dbReference>
<name>A0A0L8GS28_OCTBM</name>